<accession>A0ACC0BCY1</accession>
<organism evidence="1 2">
    <name type="scientific">Catharanthus roseus</name>
    <name type="common">Madagascar periwinkle</name>
    <name type="synonym">Vinca rosea</name>
    <dbReference type="NCBI Taxonomy" id="4058"/>
    <lineage>
        <taxon>Eukaryota</taxon>
        <taxon>Viridiplantae</taxon>
        <taxon>Streptophyta</taxon>
        <taxon>Embryophyta</taxon>
        <taxon>Tracheophyta</taxon>
        <taxon>Spermatophyta</taxon>
        <taxon>Magnoliopsida</taxon>
        <taxon>eudicotyledons</taxon>
        <taxon>Gunneridae</taxon>
        <taxon>Pentapetalae</taxon>
        <taxon>asterids</taxon>
        <taxon>lamiids</taxon>
        <taxon>Gentianales</taxon>
        <taxon>Apocynaceae</taxon>
        <taxon>Rauvolfioideae</taxon>
        <taxon>Vinceae</taxon>
        <taxon>Catharanthinae</taxon>
        <taxon>Catharanthus</taxon>
    </lineage>
</organism>
<sequence length="193" mass="21783">MGKSLPSPGKLQEFARVIASNRLSHRPNNQIKPPVSRIRPVSSPDSTKLSVFRAESKEKQRQLKVKKKMGENSDPSLFGQQRRIPLADVVADCAKRWFQDTLKEAKAGDIAMQILVAQMYNSGYGVTADAQKGKAWMNKASRTRASAWKVTDKRPGANSPYLSRLIILSAPFFLFCCSFFVFSFFFLFIIICW</sequence>
<evidence type="ECO:0000313" key="2">
    <source>
        <dbReference type="Proteomes" id="UP001060085"/>
    </source>
</evidence>
<evidence type="ECO:0000313" key="1">
    <source>
        <dbReference type="EMBL" id="KAI5670418.1"/>
    </source>
</evidence>
<dbReference type="EMBL" id="CM044703">
    <property type="protein sequence ID" value="KAI5670418.1"/>
    <property type="molecule type" value="Genomic_DNA"/>
</dbReference>
<dbReference type="Proteomes" id="UP001060085">
    <property type="component" value="Linkage Group LG03"/>
</dbReference>
<gene>
    <name evidence="1" type="ORF">M9H77_10782</name>
</gene>
<comment type="caution">
    <text evidence="1">The sequence shown here is derived from an EMBL/GenBank/DDBJ whole genome shotgun (WGS) entry which is preliminary data.</text>
</comment>
<keyword evidence="2" id="KW-1185">Reference proteome</keyword>
<proteinExistence type="predicted"/>
<reference evidence="2" key="1">
    <citation type="journal article" date="2023" name="Nat. Plants">
        <title>Single-cell RNA sequencing provides a high-resolution roadmap for understanding the multicellular compartmentation of specialized metabolism.</title>
        <authorList>
            <person name="Sun S."/>
            <person name="Shen X."/>
            <person name="Li Y."/>
            <person name="Li Y."/>
            <person name="Wang S."/>
            <person name="Li R."/>
            <person name="Zhang H."/>
            <person name="Shen G."/>
            <person name="Guo B."/>
            <person name="Wei J."/>
            <person name="Xu J."/>
            <person name="St-Pierre B."/>
            <person name="Chen S."/>
            <person name="Sun C."/>
        </authorList>
    </citation>
    <scope>NUCLEOTIDE SEQUENCE [LARGE SCALE GENOMIC DNA]</scope>
</reference>
<name>A0ACC0BCY1_CATRO</name>
<protein>
    <submittedName>
        <fullName evidence="1">Uncharacterized protein</fullName>
    </submittedName>
</protein>